<keyword evidence="4" id="KW-1185">Reference proteome</keyword>
<organism evidence="3 4">
    <name type="scientific">Polytolypa hystricis (strain UAMH7299)</name>
    <dbReference type="NCBI Taxonomy" id="1447883"/>
    <lineage>
        <taxon>Eukaryota</taxon>
        <taxon>Fungi</taxon>
        <taxon>Dikarya</taxon>
        <taxon>Ascomycota</taxon>
        <taxon>Pezizomycotina</taxon>
        <taxon>Eurotiomycetes</taxon>
        <taxon>Eurotiomycetidae</taxon>
        <taxon>Onygenales</taxon>
        <taxon>Onygenales incertae sedis</taxon>
        <taxon>Polytolypa</taxon>
    </lineage>
</organism>
<dbReference type="Pfam" id="PF13622">
    <property type="entry name" value="4HBT_3"/>
    <property type="match status" value="1"/>
</dbReference>
<evidence type="ECO:0000313" key="4">
    <source>
        <dbReference type="Proteomes" id="UP000224634"/>
    </source>
</evidence>
<protein>
    <submittedName>
        <fullName evidence="3">Uncharacterized protein</fullName>
    </submittedName>
</protein>
<sequence>MAAATTFEEAISVTPITSHTYAANLQQAWCIGTVPNGGYITSLFQNAARTHLRSTHPTQHNGNPHPITLHLTFLRRTEAGPARFTVQDTKLGARTSTLHIALSQGNDADNQREEVSGYITVSNLADEKGPSMTTGFSLLPPATPGSSFPNANLTTSSTFPAVDLSKLALTSRDGAWTSYTIPFQSMRRATQHVEFYTPTAPRQSGFVEQWVRFQPYGKLGRWTDNALGFLLDMFPMYLEGLDDEPWDNKDNNQKAQQEQQASRAKYWYPTVLLNAEIKKGLPAGGVEWLYSRVQTRMLRNGRMDLDIVILDVTGDIVALSNHVSLVVDAERNFSARNKNGNGNGNGKSSKI</sequence>
<dbReference type="Pfam" id="PF20789">
    <property type="entry name" value="4HBT_3C"/>
    <property type="match status" value="1"/>
</dbReference>
<dbReference type="InterPro" id="IPR029069">
    <property type="entry name" value="HotDog_dom_sf"/>
</dbReference>
<dbReference type="InterPro" id="IPR049449">
    <property type="entry name" value="TesB_ACOT8-like_N"/>
</dbReference>
<proteinExistence type="predicted"/>
<dbReference type="Gene3D" id="2.40.160.210">
    <property type="entry name" value="Acyl-CoA thioesterase, double hotdog domain"/>
    <property type="match status" value="1"/>
</dbReference>
<dbReference type="PANTHER" id="PTHR38110:SF1">
    <property type="entry name" value="THIOESTERASE DOMAIN-CONTAINING PROTEIN"/>
    <property type="match status" value="1"/>
</dbReference>
<dbReference type="InterPro" id="IPR042171">
    <property type="entry name" value="Acyl-CoA_hotdog"/>
</dbReference>
<name>A0A2B7Z4R2_POLH7</name>
<evidence type="ECO:0000259" key="1">
    <source>
        <dbReference type="Pfam" id="PF13622"/>
    </source>
</evidence>
<dbReference type="PANTHER" id="PTHR38110">
    <property type="entry name" value="CHROMOSOME 23, WHOLE GENOME SHOTGUN SEQUENCE"/>
    <property type="match status" value="1"/>
</dbReference>
<dbReference type="OrthoDB" id="2532955at2759"/>
<evidence type="ECO:0000259" key="2">
    <source>
        <dbReference type="Pfam" id="PF20789"/>
    </source>
</evidence>
<dbReference type="SUPFAM" id="SSF54637">
    <property type="entry name" value="Thioesterase/thiol ester dehydrase-isomerase"/>
    <property type="match status" value="2"/>
</dbReference>
<gene>
    <name evidence="3" type="ORF">AJ80_00377</name>
</gene>
<dbReference type="InterPro" id="IPR049450">
    <property type="entry name" value="ACOT8-like_C"/>
</dbReference>
<reference evidence="3 4" key="1">
    <citation type="submission" date="2017-10" db="EMBL/GenBank/DDBJ databases">
        <title>Comparative genomics in systemic dimorphic fungi from Ajellomycetaceae.</title>
        <authorList>
            <person name="Munoz J.F."/>
            <person name="Mcewen J.G."/>
            <person name="Clay O.K."/>
            <person name="Cuomo C.A."/>
        </authorList>
    </citation>
    <scope>NUCLEOTIDE SEQUENCE [LARGE SCALE GENOMIC DNA]</scope>
    <source>
        <strain evidence="3 4">UAMH7299</strain>
    </source>
</reference>
<comment type="caution">
    <text evidence="3">The sequence shown here is derived from an EMBL/GenBank/DDBJ whole genome shotgun (WGS) entry which is preliminary data.</text>
</comment>
<evidence type="ECO:0000313" key="3">
    <source>
        <dbReference type="EMBL" id="PGH27827.1"/>
    </source>
</evidence>
<dbReference type="STRING" id="1447883.A0A2B7Z4R2"/>
<dbReference type="InterPro" id="IPR052389">
    <property type="entry name" value="Sec_Metab_Biosynth-Assoc"/>
</dbReference>
<dbReference type="AlphaFoldDB" id="A0A2B7Z4R2"/>
<dbReference type="Proteomes" id="UP000224634">
    <property type="component" value="Unassembled WGS sequence"/>
</dbReference>
<dbReference type="EMBL" id="PDNA01000003">
    <property type="protein sequence ID" value="PGH27827.1"/>
    <property type="molecule type" value="Genomic_DNA"/>
</dbReference>
<feature type="domain" description="Acyl-CoA thioesterase-like N-terminal HotDog" evidence="1">
    <location>
        <begin position="27"/>
        <end position="121"/>
    </location>
</feature>
<feature type="domain" description="Acyl-CoA thioesterase-like C-terminal" evidence="2">
    <location>
        <begin position="182"/>
        <end position="326"/>
    </location>
</feature>
<accession>A0A2B7Z4R2</accession>